<accession>A0ABU0CY38</accession>
<feature type="domain" description="HTH cro/C1-type" evidence="1">
    <location>
        <begin position="19"/>
        <end position="56"/>
    </location>
</feature>
<protein>
    <submittedName>
        <fullName evidence="2">Lambda repressor-like predicted transcriptional regulator</fullName>
    </submittedName>
</protein>
<evidence type="ECO:0000313" key="3">
    <source>
        <dbReference type="Proteomes" id="UP001232445"/>
    </source>
</evidence>
<evidence type="ECO:0000313" key="2">
    <source>
        <dbReference type="EMBL" id="MDQ0341072.1"/>
    </source>
</evidence>
<dbReference type="RefSeq" id="WP_307343728.1">
    <property type="nucleotide sequence ID" value="NZ_JAUSUQ010000030.1"/>
</dbReference>
<organism evidence="2 3">
    <name type="scientific">Caldalkalibacillus uzonensis</name>
    <dbReference type="NCBI Taxonomy" id="353224"/>
    <lineage>
        <taxon>Bacteria</taxon>
        <taxon>Bacillati</taxon>
        <taxon>Bacillota</taxon>
        <taxon>Bacilli</taxon>
        <taxon>Bacillales</taxon>
        <taxon>Bacillaceae</taxon>
        <taxon>Caldalkalibacillus</taxon>
    </lineage>
</organism>
<name>A0ABU0CY38_9BACI</name>
<evidence type="ECO:0000259" key="1">
    <source>
        <dbReference type="PROSITE" id="PS50943"/>
    </source>
</evidence>
<gene>
    <name evidence="2" type="ORF">J2S00_003916</name>
</gene>
<keyword evidence="3" id="KW-1185">Reference proteome</keyword>
<proteinExistence type="predicted"/>
<dbReference type="InterPro" id="IPR001387">
    <property type="entry name" value="Cro/C1-type_HTH"/>
</dbReference>
<dbReference type="PROSITE" id="PS50943">
    <property type="entry name" value="HTH_CROC1"/>
    <property type="match status" value="1"/>
</dbReference>
<sequence length="69" mass="8006">MENKIKELLDGRPITWLFKKTSIHRNTVKSYIDGKIPTLKNADLIADAFGVTVYEVWPKLISVQYLQEK</sequence>
<comment type="caution">
    <text evidence="2">The sequence shown here is derived from an EMBL/GenBank/DDBJ whole genome shotgun (WGS) entry which is preliminary data.</text>
</comment>
<dbReference type="Proteomes" id="UP001232445">
    <property type="component" value="Unassembled WGS sequence"/>
</dbReference>
<dbReference type="EMBL" id="JAUSUQ010000030">
    <property type="protein sequence ID" value="MDQ0341072.1"/>
    <property type="molecule type" value="Genomic_DNA"/>
</dbReference>
<reference evidence="2 3" key="1">
    <citation type="submission" date="2023-07" db="EMBL/GenBank/DDBJ databases">
        <title>Genomic Encyclopedia of Type Strains, Phase IV (KMG-IV): sequencing the most valuable type-strain genomes for metagenomic binning, comparative biology and taxonomic classification.</title>
        <authorList>
            <person name="Goeker M."/>
        </authorList>
    </citation>
    <scope>NUCLEOTIDE SEQUENCE [LARGE SCALE GENOMIC DNA]</scope>
    <source>
        <strain evidence="2 3">DSM 17740</strain>
    </source>
</reference>